<evidence type="ECO:0000313" key="3">
    <source>
        <dbReference type="Proteomes" id="UP000621799"/>
    </source>
</evidence>
<sequence length="72" mass="8020">PRTEAAKKNRNYQQLVDALAEISPTVSRFFDGDDSVLVMDSNPDIKQNRLNLLGLLRNHARVLADFGPIVKG</sequence>
<gene>
    <name evidence="2" type="ORF">IQ235_13795</name>
</gene>
<dbReference type="GO" id="GO:0006420">
    <property type="term" value="P:arginyl-tRNA aminoacylation"/>
    <property type="evidence" value="ECO:0007669"/>
    <property type="project" value="InterPro"/>
</dbReference>
<organism evidence="2 3">
    <name type="scientific">Zarconia navalis LEGE 11467</name>
    <dbReference type="NCBI Taxonomy" id="1828826"/>
    <lineage>
        <taxon>Bacteria</taxon>
        <taxon>Bacillati</taxon>
        <taxon>Cyanobacteriota</taxon>
        <taxon>Cyanophyceae</taxon>
        <taxon>Oscillatoriophycideae</taxon>
        <taxon>Oscillatoriales</taxon>
        <taxon>Oscillatoriales incertae sedis</taxon>
        <taxon>Zarconia</taxon>
        <taxon>Zarconia navalis</taxon>
    </lineage>
</organism>
<dbReference type="RefSeq" id="WP_264322044.1">
    <property type="nucleotide sequence ID" value="NZ_JADEXN010000256.1"/>
</dbReference>
<dbReference type="Pfam" id="PF05746">
    <property type="entry name" value="DALR_1"/>
    <property type="match status" value="1"/>
</dbReference>
<evidence type="ECO:0000313" key="2">
    <source>
        <dbReference type="EMBL" id="MBE9041853.1"/>
    </source>
</evidence>
<dbReference type="AlphaFoldDB" id="A0A928VYZ2"/>
<proteinExistence type="predicted"/>
<accession>A0A928VYZ2</accession>
<protein>
    <submittedName>
        <fullName evidence="2">Glycine--tRNA ligase subunit beta</fullName>
    </submittedName>
</protein>
<keyword evidence="2" id="KW-0436">Ligase</keyword>
<dbReference type="InterPro" id="IPR008909">
    <property type="entry name" value="DALR_anticod-bd"/>
</dbReference>
<evidence type="ECO:0000259" key="1">
    <source>
        <dbReference type="Pfam" id="PF05746"/>
    </source>
</evidence>
<dbReference type="EMBL" id="JADEXN010000256">
    <property type="protein sequence ID" value="MBE9041853.1"/>
    <property type="molecule type" value="Genomic_DNA"/>
</dbReference>
<comment type="caution">
    <text evidence="2">The sequence shown here is derived from an EMBL/GenBank/DDBJ whole genome shotgun (WGS) entry which is preliminary data.</text>
</comment>
<name>A0A928VYZ2_9CYAN</name>
<feature type="domain" description="DALR anticodon binding" evidence="1">
    <location>
        <begin position="4"/>
        <end position="58"/>
    </location>
</feature>
<dbReference type="Proteomes" id="UP000621799">
    <property type="component" value="Unassembled WGS sequence"/>
</dbReference>
<dbReference type="GO" id="GO:0004814">
    <property type="term" value="F:arginine-tRNA ligase activity"/>
    <property type="evidence" value="ECO:0007669"/>
    <property type="project" value="InterPro"/>
</dbReference>
<keyword evidence="3" id="KW-1185">Reference proteome</keyword>
<feature type="non-terminal residue" evidence="2">
    <location>
        <position position="1"/>
    </location>
</feature>
<reference evidence="2" key="1">
    <citation type="submission" date="2020-10" db="EMBL/GenBank/DDBJ databases">
        <authorList>
            <person name="Castelo-Branco R."/>
            <person name="Eusebio N."/>
            <person name="Adriana R."/>
            <person name="Vieira A."/>
            <person name="Brugerolle De Fraissinette N."/>
            <person name="Rezende De Castro R."/>
            <person name="Schneider M.P."/>
            <person name="Vasconcelos V."/>
            <person name="Leao P.N."/>
        </authorList>
    </citation>
    <scope>NUCLEOTIDE SEQUENCE</scope>
    <source>
        <strain evidence="2">LEGE 11467</strain>
    </source>
</reference>
<dbReference type="GO" id="GO:0005524">
    <property type="term" value="F:ATP binding"/>
    <property type="evidence" value="ECO:0007669"/>
    <property type="project" value="InterPro"/>
</dbReference>